<evidence type="ECO:0000313" key="2">
    <source>
        <dbReference type="EMBL" id="KAJ8501921.1"/>
    </source>
</evidence>
<organism evidence="2 3">
    <name type="scientific">Trametes cubensis</name>
    <dbReference type="NCBI Taxonomy" id="1111947"/>
    <lineage>
        <taxon>Eukaryota</taxon>
        <taxon>Fungi</taxon>
        <taxon>Dikarya</taxon>
        <taxon>Basidiomycota</taxon>
        <taxon>Agaricomycotina</taxon>
        <taxon>Agaricomycetes</taxon>
        <taxon>Polyporales</taxon>
        <taxon>Polyporaceae</taxon>
        <taxon>Trametes</taxon>
    </lineage>
</organism>
<protein>
    <submittedName>
        <fullName evidence="2">Uncharacterized protein</fullName>
    </submittedName>
</protein>
<dbReference type="EMBL" id="JAPEVG010000003">
    <property type="protein sequence ID" value="KAJ8501921.1"/>
    <property type="molecule type" value="Genomic_DNA"/>
</dbReference>
<evidence type="ECO:0000256" key="1">
    <source>
        <dbReference type="SAM" id="Phobius"/>
    </source>
</evidence>
<dbReference type="Proteomes" id="UP001215151">
    <property type="component" value="Unassembled WGS sequence"/>
</dbReference>
<keyword evidence="1" id="KW-0812">Transmembrane</keyword>
<comment type="caution">
    <text evidence="2">The sequence shown here is derived from an EMBL/GenBank/DDBJ whole genome shotgun (WGS) entry which is preliminary data.</text>
</comment>
<sequence>MTQIRQRIPFQFSEEGDQDDHHILDEQEQEELIDRLRQASSSSNAIYLRGLQAVVGLSILLHGVYSLRSPRQSPFAVLAPDAPTEAPVPLATLVAFLQIAILCNLSLNLLPQSHPLRHALRTDALPFQLPLPLSHLVALLSPVLAPAYALLLGQSWVDTLWWSTTGIVVALVAVILRWMKEEENEIAELEHLRYTARGA</sequence>
<reference evidence="2" key="1">
    <citation type="submission" date="2022-11" db="EMBL/GenBank/DDBJ databases">
        <title>Genome Sequence of Cubamyces cubensis.</title>
        <authorList>
            <person name="Buettner E."/>
        </authorList>
    </citation>
    <scope>NUCLEOTIDE SEQUENCE</scope>
    <source>
        <strain evidence="2">MPL-01</strain>
    </source>
</reference>
<keyword evidence="3" id="KW-1185">Reference proteome</keyword>
<feature type="transmembrane region" description="Helical" evidence="1">
    <location>
        <begin position="159"/>
        <end position="179"/>
    </location>
</feature>
<evidence type="ECO:0000313" key="3">
    <source>
        <dbReference type="Proteomes" id="UP001215151"/>
    </source>
</evidence>
<dbReference type="AlphaFoldDB" id="A0AAD7U3L9"/>
<accession>A0AAD7U3L9</accession>
<proteinExistence type="predicted"/>
<feature type="transmembrane region" description="Helical" evidence="1">
    <location>
        <begin position="131"/>
        <end position="153"/>
    </location>
</feature>
<feature type="transmembrane region" description="Helical" evidence="1">
    <location>
        <begin position="87"/>
        <end position="110"/>
    </location>
</feature>
<keyword evidence="1" id="KW-0472">Membrane</keyword>
<gene>
    <name evidence="2" type="ORF">ONZ51_g323</name>
</gene>
<name>A0AAD7U3L9_9APHY</name>
<feature type="transmembrane region" description="Helical" evidence="1">
    <location>
        <begin position="46"/>
        <end position="67"/>
    </location>
</feature>
<keyword evidence="1" id="KW-1133">Transmembrane helix</keyword>